<dbReference type="InterPro" id="IPR035232">
    <property type="entry name" value="DUF5347"/>
</dbReference>
<dbReference type="RefSeq" id="WP_142814669.1">
    <property type="nucleotide sequence ID" value="NZ_CP033893.1"/>
</dbReference>
<evidence type="ECO:0000313" key="2">
    <source>
        <dbReference type="Proteomes" id="UP000317572"/>
    </source>
</evidence>
<protein>
    <submittedName>
        <fullName evidence="1">Uncharacterized protein</fullName>
    </submittedName>
</protein>
<sequence length="111" mass="12633">MNNSIGDIGVAPTPSQKKKGLAYSYKCMQMIAAFKTASNETKTFINSLHSRHRGLIYFTAEIPRARHKLKFEHLTERERLAVIEAMRELRELVGSFPHRLSNTDSVLNVSE</sequence>
<name>A0A515CRR6_SERLI</name>
<reference evidence="1 2" key="1">
    <citation type="submission" date="2018-11" db="EMBL/GenBank/DDBJ databases">
        <title>The first complete genome of Serratia liquefaciens isolated from metalophyte plant revel distinctness adaptive mechanisms in an extreme habitat.</title>
        <authorList>
            <person name="Caneschi W.L."/>
            <person name="Sanchez A.B."/>
            <person name="Felestrino E.B."/>
            <person name="Assis R.A.B."/>
            <person name="Lemes C.G.C."/>
            <person name="Cordeiro I.F."/>
            <person name="Fonseca N.P."/>
            <person name="Villa M."/>
            <person name="Vieira I.T."/>
            <person name="Moraes L.A."/>
            <person name="Kamino L.H.Y."/>
            <person name="do Carmo F."/>
            <person name="Garcia C.M."/>
            <person name="Almeida N.F."/>
            <person name="Silva R.S."/>
            <person name="Ferro J.A."/>
            <person name="Ferro M.I.T."/>
            <person name="Varani A.M."/>
            <person name="Ferreira R.M."/>
            <person name="dos Santos V.L."/>
            <person name="Silva U.C."/>
            <person name="Setubal J.C."/>
            <person name="Moreira L.M."/>
        </authorList>
    </citation>
    <scope>NUCLEOTIDE SEQUENCE [LARGE SCALE GENOMIC DNA]</scope>
    <source>
        <strain evidence="1 2">FG3</strain>
    </source>
</reference>
<accession>A0A515CRR6</accession>
<evidence type="ECO:0000313" key="1">
    <source>
        <dbReference type="EMBL" id="QDL30865.1"/>
    </source>
</evidence>
<dbReference type="EMBL" id="CP033893">
    <property type="protein sequence ID" value="QDL30865.1"/>
    <property type="molecule type" value="Genomic_DNA"/>
</dbReference>
<dbReference type="AlphaFoldDB" id="A0A515CRR6"/>
<dbReference type="Proteomes" id="UP000317572">
    <property type="component" value="Chromosome"/>
</dbReference>
<gene>
    <name evidence="1" type="ORF">EGO53_03260</name>
</gene>
<proteinExistence type="predicted"/>
<organism evidence="1 2">
    <name type="scientific">Serratia liquefaciens</name>
    <dbReference type="NCBI Taxonomy" id="614"/>
    <lineage>
        <taxon>Bacteria</taxon>
        <taxon>Pseudomonadati</taxon>
        <taxon>Pseudomonadota</taxon>
        <taxon>Gammaproteobacteria</taxon>
        <taxon>Enterobacterales</taxon>
        <taxon>Yersiniaceae</taxon>
        <taxon>Serratia</taxon>
    </lineage>
</organism>
<dbReference type="Pfam" id="PF17282">
    <property type="entry name" value="DUF5347"/>
    <property type="match status" value="1"/>
</dbReference>